<dbReference type="Pfam" id="PF25041">
    <property type="entry name" value="UFL1_C"/>
    <property type="match status" value="1"/>
</dbReference>
<evidence type="ECO:0000256" key="2">
    <source>
        <dbReference type="ARBA" id="ARBA00010789"/>
    </source>
</evidence>
<evidence type="ECO:0000313" key="11">
    <source>
        <dbReference type="EMBL" id="KAF7635206.1"/>
    </source>
</evidence>
<dbReference type="InterPro" id="IPR018611">
    <property type="entry name" value="Ufl1"/>
</dbReference>
<evidence type="ECO:0000256" key="7">
    <source>
        <dbReference type="SAM" id="MobiDB-lite"/>
    </source>
</evidence>
<protein>
    <recommendedName>
        <fullName evidence="3">E3 UFM1-protein ligase 1 homolog</fullName>
    </recommendedName>
    <alternativeName>
        <fullName evidence="6">E3 UFM1-protein transferase 1 homolog</fullName>
    </alternativeName>
</protein>
<evidence type="ECO:0000256" key="3">
    <source>
        <dbReference type="ARBA" id="ARBA00014160"/>
    </source>
</evidence>
<keyword evidence="12" id="KW-1185">Reference proteome</keyword>
<keyword evidence="5" id="KW-0833">Ubl conjugation pathway</keyword>
<dbReference type="PANTHER" id="PTHR31057">
    <property type="entry name" value="E3 UFM1-PROTEIN LIGASE 1"/>
    <property type="match status" value="1"/>
</dbReference>
<reference evidence="11" key="1">
    <citation type="journal article" date="2020" name="Ecol. Evol.">
        <title>Genome structure and content of the rice root-knot nematode (Meloidogyne graminicola).</title>
        <authorList>
            <person name="Phan N.T."/>
            <person name="Danchin E.G.J."/>
            <person name="Klopp C."/>
            <person name="Perfus-Barbeoch L."/>
            <person name="Kozlowski D.K."/>
            <person name="Koutsovoulos G.D."/>
            <person name="Lopez-Roques C."/>
            <person name="Bouchez O."/>
            <person name="Zahm M."/>
            <person name="Besnard G."/>
            <person name="Bellafiore S."/>
        </authorList>
    </citation>
    <scope>NUCLEOTIDE SEQUENCE</scope>
    <source>
        <strain evidence="11">VN-18</strain>
    </source>
</reference>
<dbReference type="PANTHER" id="PTHR31057:SF0">
    <property type="entry name" value="E3 UFM1-PROTEIN LIGASE 1"/>
    <property type="match status" value="1"/>
</dbReference>
<dbReference type="GO" id="GO:0005789">
    <property type="term" value="C:endoplasmic reticulum membrane"/>
    <property type="evidence" value="ECO:0007669"/>
    <property type="project" value="TreeGrafter"/>
</dbReference>
<feature type="compositionally biased region" description="Basic and acidic residues" evidence="7">
    <location>
        <begin position="427"/>
        <end position="445"/>
    </location>
</feature>
<dbReference type="GO" id="GO:0061666">
    <property type="term" value="F:UFM1 ligase activity"/>
    <property type="evidence" value="ECO:0007669"/>
    <property type="project" value="InterPro"/>
</dbReference>
<keyword evidence="4" id="KW-0808">Transferase</keyword>
<feature type="region of interest" description="Disordered" evidence="7">
    <location>
        <begin position="427"/>
        <end position="463"/>
    </location>
</feature>
<feature type="domain" description="E3 UFM1-protein ligase 1-like" evidence="9">
    <location>
        <begin position="555"/>
        <end position="671"/>
    </location>
</feature>
<dbReference type="EMBL" id="JABEBT010000045">
    <property type="protein sequence ID" value="KAF7635206.1"/>
    <property type="molecule type" value="Genomic_DNA"/>
</dbReference>
<proteinExistence type="inferred from homology"/>
<evidence type="ECO:0000259" key="10">
    <source>
        <dbReference type="Pfam" id="PF25041"/>
    </source>
</evidence>
<name>A0A8S9ZQ66_9BILA</name>
<dbReference type="InterPro" id="IPR056579">
    <property type="entry name" value="Ufl1_N"/>
</dbReference>
<sequence length="795" mass="91691">MTSTTSWADIQQLAADLKRVQLAESNKQRLTESNCVEVVKMLISMGLIELVISTDGKEYVTRKYLQTECANECLAAGGRILLTDLATQLNVDLDHISRAVNQLVRQSNQDEVNILSEFIICAGELIHRDFIINICTKLNEQLEELGTLSILQLIRQWELPTELLHQHILAELGTGRLSAIRFDDYLCTSRYINTLRGKMKAIFIVLTKPCPLNEIYTYLDVNESFFFFLLNELNDQGRLPGKILGSKNSIKSYYIPYIHERMAEKFVLQRLSEENFIECNIMKRLGISVDPNVFFRELLPLNEFNDLIFFPSVVLSNSLLWTECNLLATNLLNSKYFCIIENILPTNLISILNESDYTKIFEILQKGWNKGHLRTTNDNQVIFDHSQLILSWLKIIEEFIHEKAIKDAPELRKAQLNSAISIQKQLNKEEKGHQKDDDWEIEKTSKGGKGTRKGRSGISSSNRIKQKSLAVENISQKDLLSTVSPFKLDELFNELERCLDLQIPYALREEIADDFISEVNNLYRNVVKEEWEKQFHQTTLEEQQAHRQAFEQNLTKIAEEYIAICLFEKGADSFTNDKLSNDLKIYLLRSLCTELSYSLLYALLDPNLLKQQSFPLTNVNTKQRDLLINSLESMEMQKCSRHLFDSLDTLEHFHEAFQRLTAISGLILKQPDKKERALRLSLFGAELLKQMMECIDPPKTLLLAVLLCLQRYHKMIVHASGKFVSSLIQFLSNENSELSSNLIILLNETQHLVVENIKHKGDSEKIQNDLNNKLIQLKEFLFNSIEIEKEENNEI</sequence>
<organism evidence="11 12">
    <name type="scientific">Meloidogyne graminicola</name>
    <dbReference type="NCBI Taxonomy" id="189291"/>
    <lineage>
        <taxon>Eukaryota</taxon>
        <taxon>Metazoa</taxon>
        <taxon>Ecdysozoa</taxon>
        <taxon>Nematoda</taxon>
        <taxon>Chromadorea</taxon>
        <taxon>Rhabditida</taxon>
        <taxon>Tylenchina</taxon>
        <taxon>Tylenchomorpha</taxon>
        <taxon>Tylenchoidea</taxon>
        <taxon>Meloidogynidae</taxon>
        <taxon>Meloidogyninae</taxon>
        <taxon>Meloidogyne</taxon>
    </lineage>
</organism>
<feature type="domain" description="E3 UFM1-protein ligase 1-like N-terminal" evidence="8">
    <location>
        <begin position="9"/>
        <end position="289"/>
    </location>
</feature>
<evidence type="ECO:0000313" key="12">
    <source>
        <dbReference type="Proteomes" id="UP000605970"/>
    </source>
</evidence>
<feature type="domain" description="E3 UFM1-protein ligase-like C-terminal" evidence="10">
    <location>
        <begin position="685"/>
        <end position="772"/>
    </location>
</feature>
<comment type="similarity">
    <text evidence="2">Belongs to the UFL1 family.</text>
</comment>
<evidence type="ECO:0000256" key="1">
    <source>
        <dbReference type="ARBA" id="ARBA00003950"/>
    </source>
</evidence>
<dbReference type="GO" id="GO:0032434">
    <property type="term" value="P:regulation of proteasomal ubiquitin-dependent protein catabolic process"/>
    <property type="evidence" value="ECO:0007669"/>
    <property type="project" value="TreeGrafter"/>
</dbReference>
<dbReference type="Pfam" id="PF23659">
    <property type="entry name" value="UFL1"/>
    <property type="match status" value="1"/>
</dbReference>
<evidence type="ECO:0000256" key="4">
    <source>
        <dbReference type="ARBA" id="ARBA00022679"/>
    </source>
</evidence>
<dbReference type="GO" id="GO:0034976">
    <property type="term" value="P:response to endoplasmic reticulum stress"/>
    <property type="evidence" value="ECO:0007669"/>
    <property type="project" value="TreeGrafter"/>
</dbReference>
<evidence type="ECO:0000256" key="6">
    <source>
        <dbReference type="ARBA" id="ARBA00030452"/>
    </source>
</evidence>
<dbReference type="AlphaFoldDB" id="A0A8S9ZQ66"/>
<gene>
    <name evidence="11" type="ORF">Mgra_00005321</name>
</gene>
<dbReference type="InterPro" id="IPR056580">
    <property type="entry name" value="Ufl1_dom"/>
</dbReference>
<dbReference type="OrthoDB" id="10258297at2759"/>
<evidence type="ECO:0000259" key="9">
    <source>
        <dbReference type="Pfam" id="PF23659"/>
    </source>
</evidence>
<evidence type="ECO:0000259" key="8">
    <source>
        <dbReference type="Pfam" id="PF09743"/>
    </source>
</evidence>
<comment type="caution">
    <text evidence="11">The sequence shown here is derived from an EMBL/GenBank/DDBJ whole genome shotgun (WGS) entry which is preliminary data.</text>
</comment>
<dbReference type="InterPro" id="IPR056761">
    <property type="entry name" value="Ufl1-like_C"/>
</dbReference>
<accession>A0A8S9ZQ66</accession>
<dbReference type="GO" id="GO:1990592">
    <property type="term" value="P:protein K69-linked ufmylation"/>
    <property type="evidence" value="ECO:0007669"/>
    <property type="project" value="TreeGrafter"/>
</dbReference>
<comment type="function">
    <text evidence="1">E3 UFM1-protein ligase that mediates ufmylation of target proteins.</text>
</comment>
<dbReference type="Pfam" id="PF09743">
    <property type="entry name" value="E3_UFM1_ligase"/>
    <property type="match status" value="1"/>
</dbReference>
<evidence type="ECO:0000256" key="5">
    <source>
        <dbReference type="ARBA" id="ARBA00022786"/>
    </source>
</evidence>
<dbReference type="Proteomes" id="UP000605970">
    <property type="component" value="Unassembled WGS sequence"/>
</dbReference>